<evidence type="ECO:0000313" key="2">
    <source>
        <dbReference type="EMBL" id="RSL40715.1"/>
    </source>
</evidence>
<gene>
    <name evidence="2" type="ORF">CEP51_016662</name>
</gene>
<evidence type="ECO:0000313" key="3">
    <source>
        <dbReference type="Proteomes" id="UP000287972"/>
    </source>
</evidence>
<protein>
    <submittedName>
        <fullName evidence="2">Uncharacterized protein</fullName>
    </submittedName>
</protein>
<organism evidence="2 3">
    <name type="scientific">Fusarium floridanum</name>
    <dbReference type="NCBI Taxonomy" id="1325733"/>
    <lineage>
        <taxon>Eukaryota</taxon>
        <taxon>Fungi</taxon>
        <taxon>Dikarya</taxon>
        <taxon>Ascomycota</taxon>
        <taxon>Pezizomycotina</taxon>
        <taxon>Sordariomycetes</taxon>
        <taxon>Hypocreomycetidae</taxon>
        <taxon>Hypocreales</taxon>
        <taxon>Nectriaceae</taxon>
        <taxon>Fusarium</taxon>
        <taxon>Fusarium solani species complex</taxon>
    </lineage>
</organism>
<dbReference type="Proteomes" id="UP000287972">
    <property type="component" value="Unassembled WGS sequence"/>
</dbReference>
<comment type="caution">
    <text evidence="2">The sequence shown here is derived from an EMBL/GenBank/DDBJ whole genome shotgun (WGS) entry which is preliminary data.</text>
</comment>
<dbReference type="EMBL" id="NKCL01001301">
    <property type="protein sequence ID" value="RSL40715.1"/>
    <property type="molecule type" value="Genomic_DNA"/>
</dbReference>
<dbReference type="AlphaFoldDB" id="A0A428NIU2"/>
<reference evidence="2 3" key="1">
    <citation type="submission" date="2017-06" db="EMBL/GenBank/DDBJ databases">
        <title>Comparative genomic analysis of Ambrosia Fusariam Clade fungi.</title>
        <authorList>
            <person name="Stajich J.E."/>
            <person name="Carrillo J."/>
            <person name="Kijimoto T."/>
            <person name="Eskalen A."/>
            <person name="O'Donnell K."/>
            <person name="Kasson M."/>
        </authorList>
    </citation>
    <scope>NUCLEOTIDE SEQUENCE [LARGE SCALE GENOMIC DNA]</scope>
    <source>
        <strain evidence="2 3">NRRL62606</strain>
    </source>
</reference>
<keyword evidence="3" id="KW-1185">Reference proteome</keyword>
<feature type="region of interest" description="Disordered" evidence="1">
    <location>
        <begin position="1"/>
        <end position="29"/>
    </location>
</feature>
<evidence type="ECO:0000256" key="1">
    <source>
        <dbReference type="SAM" id="MobiDB-lite"/>
    </source>
</evidence>
<sequence length="81" mass="8853">MATPWQPMENRWASDGGDETMGPGRPWKTLGKTKNVMVLAESDGGGKTWDEEEESDMTQVLGHEVSSVEDVAESEARKTLG</sequence>
<accession>A0A428NIU2</accession>
<proteinExistence type="predicted"/>
<name>A0A428NIU2_9HYPO</name>
<feature type="non-terminal residue" evidence="2">
    <location>
        <position position="81"/>
    </location>
</feature>